<dbReference type="PRINTS" id="PR00193">
    <property type="entry name" value="MYOSINHEAVY"/>
</dbReference>
<feature type="non-terminal residue" evidence="8">
    <location>
        <position position="1"/>
    </location>
</feature>
<evidence type="ECO:0000259" key="7">
    <source>
        <dbReference type="PROSITE" id="PS51456"/>
    </source>
</evidence>
<evidence type="ECO:0000256" key="1">
    <source>
        <dbReference type="ARBA" id="ARBA00022741"/>
    </source>
</evidence>
<dbReference type="InterPro" id="IPR036961">
    <property type="entry name" value="Kinesin_motor_dom_sf"/>
</dbReference>
<keyword evidence="5 6" id="KW-0009">Actin-binding</keyword>
<dbReference type="GO" id="GO:0016459">
    <property type="term" value="C:myosin complex"/>
    <property type="evidence" value="ECO:0007669"/>
    <property type="project" value="UniProtKB-KW"/>
</dbReference>
<dbReference type="PANTHER" id="PTHR13140:SF356">
    <property type="entry name" value="UNCONVENTIONAL MYOSIN-VB"/>
    <property type="match status" value="1"/>
</dbReference>
<reference evidence="8 9" key="1">
    <citation type="submission" date="2019-09" db="EMBL/GenBank/DDBJ databases">
        <title>Bird 10,000 Genomes (B10K) Project - Family phase.</title>
        <authorList>
            <person name="Zhang G."/>
        </authorList>
    </citation>
    <scope>NUCLEOTIDE SEQUENCE [LARGE SCALE GENOMIC DNA]</scope>
    <source>
        <strain evidence="8">B10K-DU-002-05</strain>
        <tissue evidence="8">Muscle</tissue>
    </source>
</reference>
<protein>
    <submittedName>
        <fullName evidence="8">MYO5B protein</fullName>
    </submittedName>
</protein>
<evidence type="ECO:0000256" key="5">
    <source>
        <dbReference type="ARBA" id="ARBA00023203"/>
    </source>
</evidence>
<dbReference type="SMART" id="SM00242">
    <property type="entry name" value="MYSc"/>
    <property type="match status" value="1"/>
</dbReference>
<dbReference type="SUPFAM" id="SSF52540">
    <property type="entry name" value="P-loop containing nucleoside triphosphate hydrolases"/>
    <property type="match status" value="1"/>
</dbReference>
<dbReference type="AlphaFoldDB" id="A0A7L1AYT2"/>
<evidence type="ECO:0000313" key="9">
    <source>
        <dbReference type="Proteomes" id="UP000579941"/>
    </source>
</evidence>
<keyword evidence="9" id="KW-1185">Reference proteome</keyword>
<dbReference type="InterPro" id="IPR001609">
    <property type="entry name" value="Myosin_head_motor_dom-like"/>
</dbReference>
<evidence type="ECO:0000313" key="8">
    <source>
        <dbReference type="EMBL" id="NXM45605.1"/>
    </source>
</evidence>
<keyword evidence="4 6" id="KW-0505">Motor protein</keyword>
<sequence>GIILIAINPYKPLPIYEEEVIHAYSGRELGDMDPHIFALAEEAFRQMVRFGKNQSLIISGESGAGKTASAKYAMRFFTTVGGCWGDCSMEEKVLGSIPLMEAFGNAKTTRNDNSSRFGKYLEIGFIQENVTGATIKTYLLEKSRVTFQAKEERNYHIFYQLCASAALPELQGLGL</sequence>
<dbReference type="EMBL" id="VXAZ01006142">
    <property type="protein sequence ID" value="NXM45605.1"/>
    <property type="molecule type" value="Genomic_DNA"/>
</dbReference>
<dbReference type="GO" id="GO:0007015">
    <property type="term" value="P:actin filament organization"/>
    <property type="evidence" value="ECO:0007669"/>
    <property type="project" value="TreeGrafter"/>
</dbReference>
<evidence type="ECO:0000256" key="2">
    <source>
        <dbReference type="ARBA" id="ARBA00022840"/>
    </source>
</evidence>
<accession>A0A7L1AYT2</accession>
<dbReference type="GO" id="GO:0005524">
    <property type="term" value="F:ATP binding"/>
    <property type="evidence" value="ECO:0007669"/>
    <property type="project" value="UniProtKB-UniRule"/>
</dbReference>
<evidence type="ECO:0000256" key="4">
    <source>
        <dbReference type="ARBA" id="ARBA00023175"/>
    </source>
</evidence>
<dbReference type="Proteomes" id="UP000579941">
    <property type="component" value="Unassembled WGS sequence"/>
</dbReference>
<dbReference type="PROSITE" id="PS51456">
    <property type="entry name" value="MYOSIN_MOTOR"/>
    <property type="match status" value="1"/>
</dbReference>
<dbReference type="InterPro" id="IPR027417">
    <property type="entry name" value="P-loop_NTPase"/>
</dbReference>
<evidence type="ECO:0000256" key="6">
    <source>
        <dbReference type="PROSITE-ProRule" id="PRU00782"/>
    </source>
</evidence>
<dbReference type="GO" id="GO:0005737">
    <property type="term" value="C:cytoplasm"/>
    <property type="evidence" value="ECO:0007669"/>
    <property type="project" value="TreeGrafter"/>
</dbReference>
<organism evidence="8 9">
    <name type="scientific">Gymnorhina tibicen</name>
    <name type="common">Australian magpie</name>
    <name type="synonym">Cracticus tibicen</name>
    <dbReference type="NCBI Taxonomy" id="9132"/>
    <lineage>
        <taxon>Eukaryota</taxon>
        <taxon>Metazoa</taxon>
        <taxon>Chordata</taxon>
        <taxon>Craniata</taxon>
        <taxon>Vertebrata</taxon>
        <taxon>Euteleostomi</taxon>
        <taxon>Archelosauria</taxon>
        <taxon>Archosauria</taxon>
        <taxon>Dinosauria</taxon>
        <taxon>Saurischia</taxon>
        <taxon>Theropoda</taxon>
        <taxon>Coelurosauria</taxon>
        <taxon>Aves</taxon>
        <taxon>Neognathae</taxon>
        <taxon>Neoaves</taxon>
        <taxon>Telluraves</taxon>
        <taxon>Australaves</taxon>
        <taxon>Passeriformes</taxon>
        <taxon>Artamidae</taxon>
        <taxon>Gymnorhina</taxon>
    </lineage>
</organism>
<gene>
    <name evidence="8" type="primary">Myo5b_1</name>
    <name evidence="8" type="ORF">GYMTIB_R06889</name>
</gene>
<comment type="caution">
    <text evidence="8">The sequence shown here is derived from an EMBL/GenBank/DDBJ whole genome shotgun (WGS) entry which is preliminary data.</text>
</comment>
<feature type="binding site" evidence="6">
    <location>
        <begin position="60"/>
        <end position="67"/>
    </location>
    <ligand>
        <name>ATP</name>
        <dbReference type="ChEBI" id="CHEBI:30616"/>
    </ligand>
</feature>
<feature type="non-terminal residue" evidence="8">
    <location>
        <position position="175"/>
    </location>
</feature>
<dbReference type="PANTHER" id="PTHR13140">
    <property type="entry name" value="MYOSIN"/>
    <property type="match status" value="1"/>
</dbReference>
<evidence type="ECO:0000256" key="3">
    <source>
        <dbReference type="ARBA" id="ARBA00023123"/>
    </source>
</evidence>
<dbReference type="GO" id="GO:0016020">
    <property type="term" value="C:membrane"/>
    <property type="evidence" value="ECO:0007669"/>
    <property type="project" value="TreeGrafter"/>
</dbReference>
<keyword evidence="3 6" id="KW-0518">Myosin</keyword>
<comment type="caution">
    <text evidence="6">Lacks conserved residue(s) required for the propagation of feature annotation.</text>
</comment>
<dbReference type="GO" id="GO:0051015">
    <property type="term" value="F:actin filament binding"/>
    <property type="evidence" value="ECO:0007669"/>
    <property type="project" value="TreeGrafter"/>
</dbReference>
<dbReference type="Gene3D" id="3.40.850.10">
    <property type="entry name" value="Kinesin motor domain"/>
    <property type="match status" value="1"/>
</dbReference>
<dbReference type="Pfam" id="PF00063">
    <property type="entry name" value="Myosin_head"/>
    <property type="match status" value="1"/>
</dbReference>
<feature type="domain" description="Myosin motor" evidence="7">
    <location>
        <begin position="1"/>
        <end position="175"/>
    </location>
</feature>
<keyword evidence="2 6" id="KW-0067">ATP-binding</keyword>
<keyword evidence="1 6" id="KW-0547">Nucleotide-binding</keyword>
<name>A0A7L1AYT2_GYMTI</name>
<dbReference type="GO" id="GO:0000146">
    <property type="term" value="F:microfilament motor activity"/>
    <property type="evidence" value="ECO:0007669"/>
    <property type="project" value="TreeGrafter"/>
</dbReference>
<comment type="similarity">
    <text evidence="6">Belongs to the TRAFAC class myosin-kinesin ATPase superfamily. Myosin family.</text>
</comment>
<proteinExistence type="inferred from homology"/>